<evidence type="ECO:0000313" key="11">
    <source>
        <dbReference type="Proteomes" id="UP001165160"/>
    </source>
</evidence>
<comment type="caution">
    <text evidence="10">The sequence shown here is derived from an EMBL/GenBank/DDBJ whole genome shotgun (WGS) entry which is preliminary data.</text>
</comment>
<evidence type="ECO:0000259" key="9">
    <source>
        <dbReference type="Pfam" id="PF00520"/>
    </source>
</evidence>
<feature type="transmembrane region" description="Helical" evidence="8">
    <location>
        <begin position="407"/>
        <end position="431"/>
    </location>
</feature>
<dbReference type="InterPro" id="IPR002077">
    <property type="entry name" value="VDCCAlpha1"/>
</dbReference>
<feature type="transmembrane region" description="Helical" evidence="8">
    <location>
        <begin position="1070"/>
        <end position="1096"/>
    </location>
</feature>
<feature type="transmembrane region" description="Helical" evidence="8">
    <location>
        <begin position="688"/>
        <end position="717"/>
    </location>
</feature>
<dbReference type="Proteomes" id="UP001165160">
    <property type="component" value="Unassembled WGS sequence"/>
</dbReference>
<dbReference type="EMBL" id="BRXX01000097">
    <property type="protein sequence ID" value="GMH89677.1"/>
    <property type="molecule type" value="Genomic_DNA"/>
</dbReference>
<evidence type="ECO:0000256" key="2">
    <source>
        <dbReference type="ARBA" id="ARBA00022692"/>
    </source>
</evidence>
<dbReference type="FunFam" id="1.20.120.350:FF:000095">
    <property type="entry name" value="Voltage-gated Ca2+ channel, alpha subunit"/>
    <property type="match status" value="1"/>
</dbReference>
<dbReference type="SUPFAM" id="SSF81324">
    <property type="entry name" value="Voltage-gated potassium channels"/>
    <property type="match status" value="4"/>
</dbReference>
<feature type="domain" description="Ion transport" evidence="9">
    <location>
        <begin position="1159"/>
        <end position="1446"/>
    </location>
</feature>
<dbReference type="Gene3D" id="1.20.120.350">
    <property type="entry name" value="Voltage-gated potassium channels. Chain C"/>
    <property type="match status" value="4"/>
</dbReference>
<keyword evidence="6" id="KW-0406">Ion transport</keyword>
<feature type="compositionally biased region" description="Basic and acidic residues" evidence="7">
    <location>
        <begin position="1643"/>
        <end position="1658"/>
    </location>
</feature>
<keyword evidence="6" id="KW-0107">Calcium channel</keyword>
<feature type="domain" description="Ion transport" evidence="9">
    <location>
        <begin position="782"/>
        <end position="1105"/>
    </location>
</feature>
<comment type="subcellular location">
    <subcellularLocation>
        <location evidence="1 6">Membrane</location>
        <topology evidence="1 6">Multi-pass membrane protein</topology>
    </subcellularLocation>
</comment>
<dbReference type="GO" id="GO:0005245">
    <property type="term" value="F:voltage-gated calcium channel activity"/>
    <property type="evidence" value="ECO:0007669"/>
    <property type="project" value="InterPro"/>
</dbReference>
<evidence type="ECO:0000256" key="1">
    <source>
        <dbReference type="ARBA" id="ARBA00004141"/>
    </source>
</evidence>
<dbReference type="Gene3D" id="1.10.238.10">
    <property type="entry name" value="EF-hand"/>
    <property type="match status" value="1"/>
</dbReference>
<feature type="domain" description="Ion transport" evidence="9">
    <location>
        <begin position="47"/>
        <end position="430"/>
    </location>
</feature>
<feature type="transmembrane region" description="Helical" evidence="8">
    <location>
        <begin position="52"/>
        <end position="72"/>
    </location>
</feature>
<dbReference type="InterPro" id="IPR005821">
    <property type="entry name" value="Ion_trans_dom"/>
</dbReference>
<feature type="transmembrane region" description="Helical" evidence="8">
    <location>
        <begin position="1161"/>
        <end position="1180"/>
    </location>
</feature>
<feature type="region of interest" description="Disordered" evidence="7">
    <location>
        <begin position="1615"/>
        <end position="1658"/>
    </location>
</feature>
<dbReference type="InterPro" id="IPR044564">
    <property type="entry name" value="Na_chnl_inactivation_gate"/>
</dbReference>
<feature type="transmembrane region" description="Helical" evidence="8">
    <location>
        <begin position="600"/>
        <end position="623"/>
    </location>
</feature>
<keyword evidence="4 8" id="KW-0472">Membrane</keyword>
<organism evidence="10 11">
    <name type="scientific">Triparma verrucosa</name>
    <dbReference type="NCBI Taxonomy" id="1606542"/>
    <lineage>
        <taxon>Eukaryota</taxon>
        <taxon>Sar</taxon>
        <taxon>Stramenopiles</taxon>
        <taxon>Ochrophyta</taxon>
        <taxon>Bolidophyceae</taxon>
        <taxon>Parmales</taxon>
        <taxon>Triparmaceae</taxon>
        <taxon>Triparma</taxon>
    </lineage>
</organism>
<feature type="transmembrane region" description="Helical" evidence="8">
    <location>
        <begin position="850"/>
        <end position="867"/>
    </location>
</feature>
<evidence type="ECO:0000256" key="3">
    <source>
        <dbReference type="ARBA" id="ARBA00022989"/>
    </source>
</evidence>
<dbReference type="InterPro" id="IPR043203">
    <property type="entry name" value="VGCC_Ca_Na"/>
</dbReference>
<evidence type="ECO:0000256" key="4">
    <source>
        <dbReference type="ARBA" id="ARBA00023136"/>
    </source>
</evidence>
<dbReference type="GO" id="GO:0046872">
    <property type="term" value="F:metal ion binding"/>
    <property type="evidence" value="ECO:0007669"/>
    <property type="project" value="UniProtKB-KW"/>
</dbReference>
<feature type="transmembrane region" description="Helical" evidence="8">
    <location>
        <begin position="110"/>
        <end position="129"/>
    </location>
</feature>
<dbReference type="Pfam" id="PF00520">
    <property type="entry name" value="Ion_trans"/>
    <property type="match status" value="4"/>
</dbReference>
<feature type="transmembrane region" description="Helical" evidence="8">
    <location>
        <begin position="1416"/>
        <end position="1437"/>
    </location>
</feature>
<keyword evidence="6" id="KW-0109">Calcium transport</keyword>
<protein>
    <recommendedName>
        <fullName evidence="9">Ion transport domain-containing protein</fullName>
    </recommendedName>
</protein>
<dbReference type="PRINTS" id="PR00167">
    <property type="entry name" value="CACHANNEL"/>
</dbReference>
<feature type="transmembrane region" description="Helical" evidence="8">
    <location>
        <begin position="1192"/>
        <end position="1214"/>
    </location>
</feature>
<keyword evidence="6" id="KW-0851">Voltage-gated channel</keyword>
<evidence type="ECO:0000313" key="10">
    <source>
        <dbReference type="EMBL" id="GMH89677.1"/>
    </source>
</evidence>
<keyword evidence="5 6" id="KW-0106">Calcium</keyword>
<feature type="transmembrane region" description="Helical" evidence="8">
    <location>
        <begin position="141"/>
        <end position="161"/>
    </location>
</feature>
<keyword evidence="2 8" id="KW-0812">Transmembrane</keyword>
<evidence type="ECO:0000256" key="5">
    <source>
        <dbReference type="PIRSR" id="PIRSR602077-1"/>
    </source>
</evidence>
<feature type="domain" description="Ion transport" evidence="9">
    <location>
        <begin position="471"/>
        <end position="721"/>
    </location>
</feature>
<keyword evidence="6" id="KW-0407">Ion channel</keyword>
<feature type="transmembrane region" description="Helical" evidence="8">
    <location>
        <begin position="1234"/>
        <end position="1253"/>
    </location>
</feature>
<dbReference type="Gene3D" id="1.10.287.70">
    <property type="match status" value="4"/>
</dbReference>
<feature type="transmembrane region" description="Helical" evidence="8">
    <location>
        <begin position="202"/>
        <end position="227"/>
    </location>
</feature>
<evidence type="ECO:0000256" key="8">
    <source>
        <dbReference type="SAM" id="Phobius"/>
    </source>
</evidence>
<dbReference type="GO" id="GO:0005248">
    <property type="term" value="F:voltage-gated sodium channel activity"/>
    <property type="evidence" value="ECO:0007669"/>
    <property type="project" value="TreeGrafter"/>
</dbReference>
<dbReference type="PANTHER" id="PTHR10037">
    <property type="entry name" value="VOLTAGE-GATED CATION CHANNEL CALCIUM AND SODIUM"/>
    <property type="match status" value="1"/>
</dbReference>
<comment type="similarity">
    <text evidence="6">Belongs to the calcium channel alpha-1 subunit (TC 1.A.1.11) family.</text>
</comment>
<reference evidence="11" key="1">
    <citation type="journal article" date="2023" name="Commun. Biol.">
        <title>Genome analysis of Parmales, the sister group of diatoms, reveals the evolutionary specialization of diatoms from phago-mixotrophs to photoautotrophs.</title>
        <authorList>
            <person name="Ban H."/>
            <person name="Sato S."/>
            <person name="Yoshikawa S."/>
            <person name="Yamada K."/>
            <person name="Nakamura Y."/>
            <person name="Ichinomiya M."/>
            <person name="Sato N."/>
            <person name="Blanc-Mathieu R."/>
            <person name="Endo H."/>
            <person name="Kuwata A."/>
            <person name="Ogata H."/>
        </authorList>
    </citation>
    <scope>NUCLEOTIDE SEQUENCE [LARGE SCALE GENOMIC DNA]</scope>
    <source>
        <strain evidence="11">NIES 3699</strain>
    </source>
</reference>
<dbReference type="GO" id="GO:0001518">
    <property type="term" value="C:voltage-gated sodium channel complex"/>
    <property type="evidence" value="ECO:0007669"/>
    <property type="project" value="TreeGrafter"/>
</dbReference>
<evidence type="ECO:0000256" key="6">
    <source>
        <dbReference type="RuleBase" id="RU003808"/>
    </source>
</evidence>
<keyword evidence="11" id="KW-1185">Reference proteome</keyword>
<keyword evidence="3 8" id="KW-1133">Transmembrane helix</keyword>
<dbReference type="GO" id="GO:0005891">
    <property type="term" value="C:voltage-gated calcium channel complex"/>
    <property type="evidence" value="ECO:0007669"/>
    <property type="project" value="InterPro"/>
</dbReference>
<feature type="transmembrane region" description="Helical" evidence="8">
    <location>
        <begin position="817"/>
        <end position="838"/>
    </location>
</feature>
<sequence>MAAVGPEEGDQAPANWPPSPLPATSAFLFPMDSPVRQWCLKTIAPNTWFDKFILFLIIFNSITMGMTDYAVVEAETNTPAGGGKSGFKIGSDFTTEVESGSNTFVEALELPFLILFTIEMITKIIALGFRGSPNTYIKDGWNKLDLLVVVVGWLGLILDAIDPELLPINLGVLRAFRILRPLRSIARLPGLKRVISSLISSIPYLIDLVILVAFCLLIFSILGMQLFSGKMHYRCRITEFPVKLDPTCNTTSSDNFLGLDCWETYISAVLADPEAWRCLPDAAADDDIKDKSGSPWAIPQDCIWPFSPEDGTLCSSESNLDKHTCAVGEFCGSNYDPFGNERFISAETPYGFNRMDSGTWSEDYNWGLTQFDNIGQSFVTIFQAVSEEGWTDIMYACMDVDGTISSYIVFILLIFCGSFFLMNLFLAAIGIEEEDEEEEETEEEAIERKQEETAHQLAEDNAGPLKKFVTHKYFDGFITGCILVNTITLSMDKYPEADALKDVEVVNMILTYVFIIEMALKVPALGPVAYASDPFNLFDAFIVTTSIVEIIIAATGDGEGGASGMSALRTFRLFRVFKLAKQWEEMQILLKAMVRTVFDIANFAVLLALFMYIMALVGMQFFANEMHFDAETGAKIPFIDKFDRFNSFDVMSNIPRNNFDNLTWSLTTIFQFLSGENWNSIMYDCYRAIGIGGVVYSLVVFIVGVMIVMNLFLAILLSNFEGNDDLIKVGGDSSVTPEIIQETEDSVPRRATIMPESTSKAFWFLESSNPLRAQCTKIANDKRFENFILFLILFSSCTLAIDSPLDQPSSLLQGLDVIMTILFFLEFAIKAISLGFMLHKGSYLRNGWNVLDFVIVVISFMAMFGVGPGKSLRALRTVRVLRPLRMVNKLPELQLVVNALMNSVPAVANVLLICFLFFLIFAILGVNIFKGTLFACGGDGAYGGDECPFDEGLCDLILDPVGYSAMSAAQGAVLPADSTCAAAYAAASSVVPTSRELCECQDPAAWAAVLPRSFDNVGDALLLLYELSTTEGWVDYMYAAVDSEGVDMQPRRYLKNSDGTDNYDDKSDTVLIILFYVMFIVVGSFFVINLFVGVVIDNFNSLKAAKEGGSVFMTDEQKEWSNTRKFVMKLRPKRQYKPPTNPFRKSMHDIMNIEKPLSFDAFIMLCIILNSTVMAIEYHGMSDTFRAVLTNINYLFAFIFTVEMIIKVAALGWVRYLSDSWNKFDCMIVFGTDIGLALYFITGIEIGSVASIIRMCRIGRIFRLVNSAKSLNQYFTTIISSLPSLYNIGLLLFLLFFIYAVMAVQIFSKVEYNDDYTERANFRNFGNSMVTLFRFSTGENWNGYMHSMLMNKEPDCHLDPPYPKDSEWCFASDLDPCGSQPGALMKAGGVFTDAELEAFGDSTCCIELYGCGDAGWALFFFYSFTLLVTFVMLNLFLGVILEAFEDNETGDTLSPAELDLFCEDWCKFDNDGTGNMKVSDLTSFMQILDKPMGFGEEYDANNDELYMRLEECGIMNIQVDQSEEPVVHIHQVATALAQRVVQERIGSADIDLDPTAVKSEHASEGKQFVRAIIKPKYTMSASERKVSMAVRNEEMHNLHDNHEVNVHHVPHPANHAAALSPKVPPVVEEGGDEKEAEDEEKVVEEKVEEKGETEEKGE</sequence>
<evidence type="ECO:0000256" key="7">
    <source>
        <dbReference type="SAM" id="MobiDB-lite"/>
    </source>
</evidence>
<feature type="transmembrane region" description="Helical" evidence="8">
    <location>
        <begin position="473"/>
        <end position="491"/>
    </location>
</feature>
<dbReference type="InterPro" id="IPR027359">
    <property type="entry name" value="Volt_channel_dom_sf"/>
</dbReference>
<feature type="transmembrane region" description="Helical" evidence="8">
    <location>
        <begin position="906"/>
        <end position="929"/>
    </location>
</feature>
<feature type="transmembrane region" description="Helical" evidence="8">
    <location>
        <begin position="787"/>
        <end position="805"/>
    </location>
</feature>
<dbReference type="FunFam" id="1.20.120.350:FF:000068">
    <property type="entry name" value="Sodium channel protein"/>
    <property type="match status" value="1"/>
</dbReference>
<proteinExistence type="inferred from homology"/>
<keyword evidence="6" id="KW-0813">Transport</keyword>
<name>A0A9W7BL80_9STRA</name>
<accession>A0A9W7BL80</accession>
<feature type="transmembrane region" description="Helical" evidence="8">
    <location>
        <begin position="1285"/>
        <end position="1307"/>
    </location>
</feature>
<dbReference type="PANTHER" id="PTHR10037:SF62">
    <property type="entry name" value="SODIUM CHANNEL PROTEIN 60E"/>
    <property type="match status" value="1"/>
</dbReference>
<dbReference type="CDD" id="cd13433">
    <property type="entry name" value="Na_channel_gate"/>
    <property type="match status" value="1"/>
</dbReference>
<feature type="compositionally biased region" description="Acidic residues" evidence="7">
    <location>
        <begin position="1629"/>
        <end position="1642"/>
    </location>
</feature>
<feature type="binding site" evidence="5">
    <location>
        <position position="1031"/>
    </location>
    <ligand>
        <name>Ca(2+)</name>
        <dbReference type="ChEBI" id="CHEBI:29108"/>
    </ligand>
</feature>
<keyword evidence="5" id="KW-0479">Metal-binding</keyword>
<gene>
    <name evidence="10" type="ORF">TrVE_jg9249</name>
</gene>